<dbReference type="InterPro" id="IPR028098">
    <property type="entry name" value="Glyco_trans_4-like_N"/>
</dbReference>
<feature type="domain" description="Glycosyl transferase family 1" evidence="1">
    <location>
        <begin position="188"/>
        <end position="350"/>
    </location>
</feature>
<evidence type="ECO:0000313" key="4">
    <source>
        <dbReference type="Proteomes" id="UP001595621"/>
    </source>
</evidence>
<dbReference type="RefSeq" id="WP_248936289.1">
    <property type="nucleotide sequence ID" value="NZ_JAKILF010000004.1"/>
</dbReference>
<feature type="domain" description="Glycosyltransferase subfamily 4-like N-terminal" evidence="2">
    <location>
        <begin position="22"/>
        <end position="178"/>
    </location>
</feature>
<proteinExistence type="predicted"/>
<dbReference type="InterPro" id="IPR001296">
    <property type="entry name" value="Glyco_trans_1"/>
</dbReference>
<gene>
    <name evidence="3" type="ORF">ACFOE0_16640</name>
</gene>
<dbReference type="Pfam" id="PF00534">
    <property type="entry name" value="Glycos_transf_1"/>
    <property type="match status" value="1"/>
</dbReference>
<evidence type="ECO:0000313" key="3">
    <source>
        <dbReference type="EMBL" id="MFC3139795.1"/>
    </source>
</evidence>
<dbReference type="PANTHER" id="PTHR45947:SF3">
    <property type="entry name" value="SULFOQUINOVOSYL TRANSFERASE SQD2"/>
    <property type="match status" value="1"/>
</dbReference>
<name>A0ABV7GIE6_9GAMM</name>
<dbReference type="EC" id="2.4.-.-" evidence="3"/>
<dbReference type="Gene3D" id="3.40.50.2000">
    <property type="entry name" value="Glycogen Phosphorylase B"/>
    <property type="match status" value="2"/>
</dbReference>
<dbReference type="GO" id="GO:0016757">
    <property type="term" value="F:glycosyltransferase activity"/>
    <property type="evidence" value="ECO:0007669"/>
    <property type="project" value="UniProtKB-KW"/>
</dbReference>
<keyword evidence="3" id="KW-0328">Glycosyltransferase</keyword>
<dbReference type="PANTHER" id="PTHR45947">
    <property type="entry name" value="SULFOQUINOVOSYL TRANSFERASE SQD2"/>
    <property type="match status" value="1"/>
</dbReference>
<organism evidence="3 4">
    <name type="scientific">Shewanella submarina</name>
    <dbReference type="NCBI Taxonomy" id="2016376"/>
    <lineage>
        <taxon>Bacteria</taxon>
        <taxon>Pseudomonadati</taxon>
        <taxon>Pseudomonadota</taxon>
        <taxon>Gammaproteobacteria</taxon>
        <taxon>Alteromonadales</taxon>
        <taxon>Shewanellaceae</taxon>
        <taxon>Shewanella</taxon>
    </lineage>
</organism>
<evidence type="ECO:0000259" key="2">
    <source>
        <dbReference type="Pfam" id="PF13439"/>
    </source>
</evidence>
<dbReference type="Proteomes" id="UP001595621">
    <property type="component" value="Unassembled WGS sequence"/>
</dbReference>
<dbReference type="EMBL" id="JBHRTD010000017">
    <property type="protein sequence ID" value="MFC3139795.1"/>
    <property type="molecule type" value="Genomic_DNA"/>
</dbReference>
<dbReference type="InterPro" id="IPR050194">
    <property type="entry name" value="Glycosyltransferase_grp1"/>
</dbReference>
<keyword evidence="3" id="KW-0808">Transferase</keyword>
<protein>
    <submittedName>
        <fullName evidence="3">Glycosyltransferase</fullName>
        <ecNumber evidence="3">2.4.-.-</ecNumber>
    </submittedName>
</protein>
<sequence>MKHSANEKLPILYIHYGDPWFRGSENCLITLLKLLDKDIYQPILWTNNPVLASQAQAMGVDTHVEEFSLLLGWKAPKWSFSGWWKLYLKCRDLIRHYGVSLVHCNSAAPIQWALMAAKTMDVPMLCHLHSPYPVRDKISLGLYLCPTIVGVSKMATHSVERDGYPASCARVIYNAIDYSAIKNQPSKQLRTELGLSSSDILLASVGSLIPRKRMDKLIRVTANLKAKGHPVHLMLIGSGPELMKLKSLTAELNLEKQVHFVGEQTQIGSCLKSGVDIYVTCPEEEAFGLTILEALSLKVPVVAARVGGIPELIDADETGVLCEGDVNSFTDAVDKLIRDPAKRKTMAQTGALRAYSRFGTEHFYHEFHRLYQSMIYQSGHYQNPFILAKLAAMCQAACRSVLRILGKKLSLTSQVREV</sequence>
<dbReference type="CDD" id="cd03811">
    <property type="entry name" value="GT4_GT28_WabH-like"/>
    <property type="match status" value="1"/>
</dbReference>
<dbReference type="Pfam" id="PF13439">
    <property type="entry name" value="Glyco_transf_4"/>
    <property type="match status" value="1"/>
</dbReference>
<dbReference type="SUPFAM" id="SSF53756">
    <property type="entry name" value="UDP-Glycosyltransferase/glycogen phosphorylase"/>
    <property type="match status" value="1"/>
</dbReference>
<comment type="caution">
    <text evidence="3">The sequence shown here is derived from an EMBL/GenBank/DDBJ whole genome shotgun (WGS) entry which is preliminary data.</text>
</comment>
<reference evidence="4" key="1">
    <citation type="journal article" date="2019" name="Int. J. Syst. Evol. Microbiol.">
        <title>The Global Catalogue of Microorganisms (GCM) 10K type strain sequencing project: providing services to taxonomists for standard genome sequencing and annotation.</title>
        <authorList>
            <consortium name="The Broad Institute Genomics Platform"/>
            <consortium name="The Broad Institute Genome Sequencing Center for Infectious Disease"/>
            <person name="Wu L."/>
            <person name="Ma J."/>
        </authorList>
    </citation>
    <scope>NUCLEOTIDE SEQUENCE [LARGE SCALE GENOMIC DNA]</scope>
    <source>
        <strain evidence="4">KCTC 52277</strain>
    </source>
</reference>
<evidence type="ECO:0000259" key="1">
    <source>
        <dbReference type="Pfam" id="PF00534"/>
    </source>
</evidence>
<keyword evidence="4" id="KW-1185">Reference proteome</keyword>
<accession>A0ABV7GIE6</accession>